<keyword evidence="6" id="KW-0732">Signal</keyword>
<comment type="subcellular location">
    <subcellularLocation>
        <location evidence="1 11">Membrane</location>
        <topology evidence="1 11">Single-pass membrane protein</topology>
    </subcellularLocation>
</comment>
<evidence type="ECO:0000256" key="7">
    <source>
        <dbReference type="ARBA" id="ARBA00022989"/>
    </source>
</evidence>
<keyword evidence="8 11" id="KW-0472">Membrane</keyword>
<evidence type="ECO:0000313" key="12">
    <source>
        <dbReference type="EMBL" id="KHJ90109.1"/>
    </source>
</evidence>
<keyword evidence="4 10" id="KW-0808">Transferase</keyword>
<sequence length="437" mass="49656">MAVLDREQEKLSDPALTKQIFKVGPDPRTTEIIRHKGSKMSKIWEMQPTPYQLLQNINPNLTAQFAFQCEKVFSDEGLMDKLRAMKFDAGIAETFTICGFGELAVEGEQMNIFGRMKNTMDVYFSSKYFENMYKKEISAFRSKFGKTFKGYNELLAEASYMFTNSIPYLDFPRPLLHKTVPIGGIAVEANRNKQSLEKKWDKILDERKTTILISFGTIAKAQYMPDKYLKGLLEVIRSMPETTFLWKYEGSEKNFGGGLPNLHISSWFPQNALISDPRLTVFVSHAGLASVNEAAFFGKPTILVPIFADQTRNALMLARHGGGIVMKKTDLEYPHILRGNLQRILDDQSYAQKAKRLSEMLLNLPVSPKDLVVKHCEFAARFGRLPNLDPYGRQLSIIQYYLIDVFFAGVAVLVAVLFVFVILLRKCCCSIKKSKVD</sequence>
<evidence type="ECO:0000256" key="10">
    <source>
        <dbReference type="RuleBase" id="RU003718"/>
    </source>
</evidence>
<evidence type="ECO:0000256" key="11">
    <source>
        <dbReference type="RuleBase" id="RU362059"/>
    </source>
</evidence>
<name>A0A0B1SYR8_OESDE</name>
<comment type="catalytic activity">
    <reaction evidence="9 11">
        <text>glucuronate acceptor + UDP-alpha-D-glucuronate = acceptor beta-D-glucuronoside + UDP + H(+)</text>
        <dbReference type="Rhea" id="RHEA:21032"/>
        <dbReference type="ChEBI" id="CHEBI:15378"/>
        <dbReference type="ChEBI" id="CHEBI:58052"/>
        <dbReference type="ChEBI" id="CHEBI:58223"/>
        <dbReference type="ChEBI" id="CHEBI:132367"/>
        <dbReference type="ChEBI" id="CHEBI:132368"/>
        <dbReference type="EC" id="2.4.1.17"/>
    </reaction>
</comment>
<evidence type="ECO:0000256" key="8">
    <source>
        <dbReference type="ARBA" id="ARBA00023136"/>
    </source>
</evidence>
<evidence type="ECO:0000256" key="3">
    <source>
        <dbReference type="ARBA" id="ARBA00022676"/>
    </source>
</evidence>
<keyword evidence="3 10" id="KW-0328">Glycosyltransferase</keyword>
<gene>
    <name evidence="12" type="ORF">OESDEN_10054</name>
</gene>
<evidence type="ECO:0000256" key="1">
    <source>
        <dbReference type="ARBA" id="ARBA00004167"/>
    </source>
</evidence>
<evidence type="ECO:0000256" key="2">
    <source>
        <dbReference type="ARBA" id="ARBA00009995"/>
    </source>
</evidence>
<dbReference type="GO" id="GO:0015020">
    <property type="term" value="F:glucuronosyltransferase activity"/>
    <property type="evidence" value="ECO:0007669"/>
    <property type="project" value="UniProtKB-EC"/>
</dbReference>
<dbReference type="InterPro" id="IPR002213">
    <property type="entry name" value="UDP_glucos_trans"/>
</dbReference>
<dbReference type="AlphaFoldDB" id="A0A0B1SYR8"/>
<dbReference type="GO" id="GO:0016020">
    <property type="term" value="C:membrane"/>
    <property type="evidence" value="ECO:0007669"/>
    <property type="project" value="UniProtKB-SubCell"/>
</dbReference>
<feature type="transmembrane region" description="Helical" evidence="11">
    <location>
        <begin position="400"/>
        <end position="424"/>
    </location>
</feature>
<evidence type="ECO:0000256" key="5">
    <source>
        <dbReference type="ARBA" id="ARBA00022692"/>
    </source>
</evidence>
<accession>A0A0B1SYR8</accession>
<organism evidence="12 13">
    <name type="scientific">Oesophagostomum dentatum</name>
    <name type="common">Nodular worm</name>
    <dbReference type="NCBI Taxonomy" id="61180"/>
    <lineage>
        <taxon>Eukaryota</taxon>
        <taxon>Metazoa</taxon>
        <taxon>Ecdysozoa</taxon>
        <taxon>Nematoda</taxon>
        <taxon>Chromadorea</taxon>
        <taxon>Rhabditida</taxon>
        <taxon>Rhabditina</taxon>
        <taxon>Rhabditomorpha</taxon>
        <taxon>Strongyloidea</taxon>
        <taxon>Strongylidae</taxon>
        <taxon>Oesophagostomum</taxon>
    </lineage>
</organism>
<evidence type="ECO:0000256" key="6">
    <source>
        <dbReference type="ARBA" id="ARBA00022729"/>
    </source>
</evidence>
<keyword evidence="7 11" id="KW-1133">Transmembrane helix</keyword>
<comment type="similarity">
    <text evidence="2 10">Belongs to the UDP-glycosyltransferase family.</text>
</comment>
<dbReference type="InterPro" id="IPR035595">
    <property type="entry name" value="UDP_glycos_trans_CS"/>
</dbReference>
<dbReference type="Pfam" id="PF00201">
    <property type="entry name" value="UDPGT"/>
    <property type="match status" value="1"/>
</dbReference>
<dbReference type="PANTHER" id="PTHR48043:SF23">
    <property type="entry name" value="UDP-GLUCURONOSYLTRANSFERASE"/>
    <property type="match status" value="1"/>
</dbReference>
<proteinExistence type="inferred from homology"/>
<dbReference type="SUPFAM" id="SSF53756">
    <property type="entry name" value="UDP-Glycosyltransferase/glycogen phosphorylase"/>
    <property type="match status" value="1"/>
</dbReference>
<dbReference type="FunFam" id="3.40.50.2000:FF:000038">
    <property type="entry name" value="UDP-GlucuronosylTransferase"/>
    <property type="match status" value="1"/>
</dbReference>
<dbReference type="PROSITE" id="PS00375">
    <property type="entry name" value="UDPGT"/>
    <property type="match status" value="1"/>
</dbReference>
<dbReference type="InterPro" id="IPR050271">
    <property type="entry name" value="UDP-glycosyltransferase"/>
</dbReference>
<protein>
    <recommendedName>
        <fullName evidence="11">UDP-glucuronosyltransferase</fullName>
        <ecNumber evidence="11">2.4.1.17</ecNumber>
    </recommendedName>
</protein>
<keyword evidence="13" id="KW-1185">Reference proteome</keyword>
<keyword evidence="5 11" id="KW-0812">Transmembrane</keyword>
<dbReference type="Proteomes" id="UP000053660">
    <property type="component" value="Unassembled WGS sequence"/>
</dbReference>
<dbReference type="Gene3D" id="3.40.50.2000">
    <property type="entry name" value="Glycogen Phosphorylase B"/>
    <property type="match status" value="1"/>
</dbReference>
<dbReference type="CDD" id="cd03784">
    <property type="entry name" value="GT1_Gtf-like"/>
    <property type="match status" value="1"/>
</dbReference>
<evidence type="ECO:0000256" key="9">
    <source>
        <dbReference type="ARBA" id="ARBA00047475"/>
    </source>
</evidence>
<evidence type="ECO:0000256" key="4">
    <source>
        <dbReference type="ARBA" id="ARBA00022679"/>
    </source>
</evidence>
<reference evidence="12 13" key="1">
    <citation type="submission" date="2014-03" db="EMBL/GenBank/DDBJ databases">
        <title>Draft genome of the hookworm Oesophagostomum dentatum.</title>
        <authorList>
            <person name="Mitreva M."/>
        </authorList>
    </citation>
    <scope>NUCLEOTIDE SEQUENCE [LARGE SCALE GENOMIC DNA]</scope>
    <source>
        <strain evidence="12 13">OD-Hann</strain>
    </source>
</reference>
<dbReference type="EMBL" id="KN553369">
    <property type="protein sequence ID" value="KHJ90109.1"/>
    <property type="molecule type" value="Genomic_DNA"/>
</dbReference>
<dbReference type="OrthoDB" id="416356at2759"/>
<evidence type="ECO:0000313" key="13">
    <source>
        <dbReference type="Proteomes" id="UP000053660"/>
    </source>
</evidence>
<dbReference type="EC" id="2.4.1.17" evidence="11"/>
<dbReference type="PANTHER" id="PTHR48043">
    <property type="entry name" value="EG:EG0003.4 PROTEIN-RELATED"/>
    <property type="match status" value="1"/>
</dbReference>